<name>A0AA38HKI3_9CUCU</name>
<dbReference type="GO" id="GO:0046961">
    <property type="term" value="F:proton-transporting ATPase activity, rotational mechanism"/>
    <property type="evidence" value="ECO:0007669"/>
    <property type="project" value="InterPro"/>
</dbReference>
<keyword evidence="3" id="KW-0813">Transport</keyword>
<evidence type="ECO:0000256" key="2">
    <source>
        <dbReference type="ARBA" id="ARBA00012473"/>
    </source>
</evidence>
<keyword evidence="13" id="KW-1185">Reference proteome</keyword>
<evidence type="ECO:0000259" key="11">
    <source>
        <dbReference type="Pfam" id="PF22919"/>
    </source>
</evidence>
<dbReference type="SUPFAM" id="SSF47917">
    <property type="entry name" value="C-terminal domain of alpha and beta subunits of F1 ATP synthase"/>
    <property type="match status" value="1"/>
</dbReference>
<feature type="non-terminal residue" evidence="12">
    <location>
        <position position="1"/>
    </location>
</feature>
<evidence type="ECO:0000313" key="13">
    <source>
        <dbReference type="Proteomes" id="UP001168821"/>
    </source>
</evidence>
<dbReference type="InterPro" id="IPR027417">
    <property type="entry name" value="P-loop_NTPase"/>
</dbReference>
<evidence type="ECO:0000256" key="6">
    <source>
        <dbReference type="ARBA" id="ARBA00022840"/>
    </source>
</evidence>
<proteinExistence type="inferred from homology"/>
<keyword evidence="7" id="KW-1278">Translocase</keyword>
<accession>A0AA38HKI3</accession>
<keyword evidence="8" id="KW-0406">Ion transport</keyword>
<evidence type="ECO:0000256" key="7">
    <source>
        <dbReference type="ARBA" id="ARBA00022967"/>
    </source>
</evidence>
<dbReference type="GO" id="GO:0046034">
    <property type="term" value="P:ATP metabolic process"/>
    <property type="evidence" value="ECO:0007669"/>
    <property type="project" value="InterPro"/>
</dbReference>
<dbReference type="FunFam" id="1.10.1140.10:FF:000002">
    <property type="entry name" value="V-type proton ATPase catalytic subunit A"/>
    <property type="match status" value="1"/>
</dbReference>
<dbReference type="Proteomes" id="UP001168821">
    <property type="component" value="Unassembled WGS sequence"/>
</dbReference>
<dbReference type="AlphaFoldDB" id="A0AA38HKI3"/>
<reference evidence="12" key="1">
    <citation type="journal article" date="2023" name="G3 (Bethesda)">
        <title>Whole genome assemblies of Zophobas morio and Tenebrio molitor.</title>
        <authorList>
            <person name="Kaur S."/>
            <person name="Stinson S.A."/>
            <person name="diCenzo G.C."/>
        </authorList>
    </citation>
    <scope>NUCLEOTIDE SEQUENCE</scope>
    <source>
        <strain evidence="12">QUZm001</strain>
    </source>
</reference>
<dbReference type="EMBL" id="JALNTZ010001754">
    <property type="protein sequence ID" value="KAJ3623618.1"/>
    <property type="molecule type" value="Genomic_DNA"/>
</dbReference>
<feature type="domain" description="ATPase F1/V1/A1 complex alpha/beta subunit nucleotide-binding" evidence="10">
    <location>
        <begin position="1"/>
        <end position="147"/>
    </location>
</feature>
<dbReference type="PANTHER" id="PTHR43607:SF1">
    <property type="entry name" value="H(+)-TRANSPORTING TWO-SECTOR ATPASE"/>
    <property type="match status" value="1"/>
</dbReference>
<dbReference type="InterPro" id="IPR020003">
    <property type="entry name" value="ATPase_a/bsu_AS"/>
</dbReference>
<keyword evidence="6" id="KW-0067">ATP-binding</keyword>
<evidence type="ECO:0000256" key="9">
    <source>
        <dbReference type="ARBA" id="ARBA00048383"/>
    </source>
</evidence>
<evidence type="ECO:0000256" key="8">
    <source>
        <dbReference type="ARBA" id="ARBA00023065"/>
    </source>
</evidence>
<dbReference type="Gene3D" id="3.40.50.300">
    <property type="entry name" value="P-loop containing nucleotide triphosphate hydrolases"/>
    <property type="match status" value="1"/>
</dbReference>
<evidence type="ECO:0000259" key="10">
    <source>
        <dbReference type="Pfam" id="PF00006"/>
    </source>
</evidence>
<keyword evidence="4" id="KW-0547">Nucleotide-binding</keyword>
<evidence type="ECO:0000313" key="12">
    <source>
        <dbReference type="EMBL" id="KAJ3623618.1"/>
    </source>
</evidence>
<dbReference type="PROSITE" id="PS00152">
    <property type="entry name" value="ATPASE_ALPHA_BETA"/>
    <property type="match status" value="1"/>
</dbReference>
<feature type="domain" description="ATP synthase A/B type C-terminal" evidence="11">
    <location>
        <begin position="155"/>
        <end position="245"/>
    </location>
</feature>
<dbReference type="EC" id="7.1.2.2" evidence="2"/>
<comment type="catalytic activity">
    <reaction evidence="9">
        <text>ATP + H2O + 4 H(+)(in) = ADP + phosphate + 5 H(+)(out)</text>
        <dbReference type="Rhea" id="RHEA:57720"/>
        <dbReference type="ChEBI" id="CHEBI:15377"/>
        <dbReference type="ChEBI" id="CHEBI:15378"/>
        <dbReference type="ChEBI" id="CHEBI:30616"/>
        <dbReference type="ChEBI" id="CHEBI:43474"/>
        <dbReference type="ChEBI" id="CHEBI:456216"/>
        <dbReference type="EC" id="7.1.2.2"/>
    </reaction>
</comment>
<dbReference type="CDD" id="cd18111">
    <property type="entry name" value="ATP-synt_V_A-type_alpha_C"/>
    <property type="match status" value="1"/>
</dbReference>
<dbReference type="Pfam" id="PF22919">
    <property type="entry name" value="ATP-synt_VA_C"/>
    <property type="match status" value="1"/>
</dbReference>
<dbReference type="Gene3D" id="1.10.1140.10">
    <property type="entry name" value="Bovine Mitochondrial F1-atpase, Atp Synthase Beta Chain, Chain D, domain 3"/>
    <property type="match status" value="1"/>
</dbReference>
<dbReference type="Pfam" id="PF00006">
    <property type="entry name" value="ATP-synt_ab"/>
    <property type="match status" value="1"/>
</dbReference>
<dbReference type="InterPro" id="IPR022878">
    <property type="entry name" value="V-ATPase_asu"/>
</dbReference>
<evidence type="ECO:0000256" key="1">
    <source>
        <dbReference type="ARBA" id="ARBA00008936"/>
    </source>
</evidence>
<dbReference type="SUPFAM" id="SSF52540">
    <property type="entry name" value="P-loop containing nucleoside triphosphate hydrolases"/>
    <property type="match status" value="1"/>
</dbReference>
<dbReference type="InterPro" id="IPR024034">
    <property type="entry name" value="ATPase_F1/V1_b/a_C"/>
</dbReference>
<dbReference type="PANTHER" id="PTHR43607">
    <property type="entry name" value="V-TYPE PROTON ATPASE CATALYTIC SUBUNIT A"/>
    <property type="match status" value="1"/>
</dbReference>
<comment type="caution">
    <text evidence="12">The sequence shown here is derived from an EMBL/GenBank/DDBJ whole genome shotgun (WGS) entry which is preliminary data.</text>
</comment>
<sequence>TTLIANTSNMPVAAREASIYTGITLAEYFRDQGLHVTMLADSTSRWAEALREISGRLAEMPADSGYPAYLGSRLANFYSRAGKVTCIGSPKRNGSVTIVGAVSPPGGDFSDPVTSATLSIVQVFWGLDKTLAQRKHFPSVNWSLSYSSYVEPLENYYDKNYPDFLRYRKIIKDILQKEEELSEIVQIVGPGSLGESDRVTLETAALIKEDFLRQNGYSESDKCCPFYKTVGMMKNFCLFYELAKRAVTWDKDERRFTWSTIAEQLAEHINALSALKFLNPQSGKENACADERGLGVLDPQQPTHLATTDTMDVLDIAILKIRLPTAIEALHDLYSDHLLVILDLGEGKDIDYHPYFYRLGQIC</sequence>
<keyword evidence="5" id="KW-0375">Hydrogen ion transport</keyword>
<evidence type="ECO:0000256" key="5">
    <source>
        <dbReference type="ARBA" id="ARBA00022781"/>
    </source>
</evidence>
<comment type="similarity">
    <text evidence="1">Belongs to the ATPase alpha/beta chains family.</text>
</comment>
<dbReference type="InterPro" id="IPR055190">
    <property type="entry name" value="ATP-synt_VA_C"/>
</dbReference>
<dbReference type="InterPro" id="IPR000194">
    <property type="entry name" value="ATPase_F1/V1/A1_a/bsu_nucl-bd"/>
</dbReference>
<evidence type="ECO:0000256" key="4">
    <source>
        <dbReference type="ARBA" id="ARBA00022741"/>
    </source>
</evidence>
<protein>
    <recommendedName>
        <fullName evidence="2">H(+)-transporting two-sector ATPase</fullName>
        <ecNumber evidence="2">7.1.2.2</ecNumber>
    </recommendedName>
</protein>
<organism evidence="12 13">
    <name type="scientific">Zophobas morio</name>
    <dbReference type="NCBI Taxonomy" id="2755281"/>
    <lineage>
        <taxon>Eukaryota</taxon>
        <taxon>Metazoa</taxon>
        <taxon>Ecdysozoa</taxon>
        <taxon>Arthropoda</taxon>
        <taxon>Hexapoda</taxon>
        <taxon>Insecta</taxon>
        <taxon>Pterygota</taxon>
        <taxon>Neoptera</taxon>
        <taxon>Endopterygota</taxon>
        <taxon>Coleoptera</taxon>
        <taxon>Polyphaga</taxon>
        <taxon>Cucujiformia</taxon>
        <taxon>Tenebrionidae</taxon>
        <taxon>Zophobas</taxon>
    </lineage>
</organism>
<gene>
    <name evidence="12" type="ORF">Zmor_004401</name>
</gene>
<evidence type="ECO:0000256" key="3">
    <source>
        <dbReference type="ARBA" id="ARBA00022448"/>
    </source>
</evidence>
<dbReference type="GO" id="GO:0005524">
    <property type="term" value="F:ATP binding"/>
    <property type="evidence" value="ECO:0007669"/>
    <property type="project" value="UniProtKB-KW"/>
</dbReference>